<name>A0AAD5TBG4_9FUNG</name>
<gene>
    <name evidence="1" type="ORF">HDU87_000957</name>
</gene>
<dbReference type="AlphaFoldDB" id="A0AAD5TBG4"/>
<proteinExistence type="predicted"/>
<comment type="caution">
    <text evidence="1">The sequence shown here is derived from an EMBL/GenBank/DDBJ whole genome shotgun (WGS) entry which is preliminary data.</text>
</comment>
<sequence length="172" mass="19470">MSANFSNKSFRNPTFLLCGNLQITALKTAVLQKPTSNLGVFVRRSTRFPDVKQQSPPVGKYDHKSFLDIIDARVTSNRELLNSRSSKNSLNEMLRGPQGSIPGPGTYDVNYAIGRHVANDAEFSLFKSNRVKLRDHKNRDQLAELRKLLGSNDLFTDKRACRRMAHLALYYP</sequence>
<reference evidence="1" key="1">
    <citation type="submission" date="2020-05" db="EMBL/GenBank/DDBJ databases">
        <title>Phylogenomic resolution of chytrid fungi.</title>
        <authorList>
            <person name="Stajich J.E."/>
            <person name="Amses K."/>
            <person name="Simmons R."/>
            <person name="Seto K."/>
            <person name="Myers J."/>
            <person name="Bonds A."/>
            <person name="Quandt C.A."/>
            <person name="Barry K."/>
            <person name="Liu P."/>
            <person name="Grigoriev I."/>
            <person name="Longcore J.E."/>
            <person name="James T.Y."/>
        </authorList>
    </citation>
    <scope>NUCLEOTIDE SEQUENCE</scope>
    <source>
        <strain evidence="1">JEL0379</strain>
    </source>
</reference>
<evidence type="ECO:0000313" key="2">
    <source>
        <dbReference type="Proteomes" id="UP001212152"/>
    </source>
</evidence>
<organism evidence="1 2">
    <name type="scientific">Geranomyces variabilis</name>
    <dbReference type="NCBI Taxonomy" id="109894"/>
    <lineage>
        <taxon>Eukaryota</taxon>
        <taxon>Fungi</taxon>
        <taxon>Fungi incertae sedis</taxon>
        <taxon>Chytridiomycota</taxon>
        <taxon>Chytridiomycota incertae sedis</taxon>
        <taxon>Chytridiomycetes</taxon>
        <taxon>Spizellomycetales</taxon>
        <taxon>Powellomycetaceae</taxon>
        <taxon>Geranomyces</taxon>
    </lineage>
</organism>
<evidence type="ECO:0000313" key="1">
    <source>
        <dbReference type="EMBL" id="KAJ3168712.1"/>
    </source>
</evidence>
<keyword evidence="2" id="KW-1185">Reference proteome</keyword>
<dbReference type="EMBL" id="JADGJQ010000117">
    <property type="protein sequence ID" value="KAJ3168712.1"/>
    <property type="molecule type" value="Genomic_DNA"/>
</dbReference>
<dbReference type="Proteomes" id="UP001212152">
    <property type="component" value="Unassembled WGS sequence"/>
</dbReference>
<accession>A0AAD5TBG4</accession>
<protein>
    <submittedName>
        <fullName evidence="1">Uncharacterized protein</fullName>
    </submittedName>
</protein>